<accession>S8FXB1</accession>
<gene>
    <name evidence="1" type="ORF">FOMPIDRAFT_1047638</name>
</gene>
<protein>
    <submittedName>
        <fullName evidence="1">Uncharacterized protein</fullName>
    </submittedName>
</protein>
<evidence type="ECO:0000313" key="1">
    <source>
        <dbReference type="EMBL" id="EPT02900.1"/>
    </source>
</evidence>
<dbReference type="AlphaFoldDB" id="S8FXB1"/>
<proteinExistence type="predicted"/>
<dbReference type="OrthoDB" id="2811492at2759"/>
<name>S8FXB1_FOMSC</name>
<sequence length="279" mass="30594">MSAEHHPNATAAVYSLRFCRLLEILRDERATEPRLTTRNHAEWLAWAHGARWLVCMLFDSRARAVAHGDAALPSLCSQSDVQVLVEDLETVFATLPSEHRALQVLVPAIACSHPLQFSTTQHDTSNSASIEAIETYAGLTTVEIQLDGISRRLGGTSPQGFEGAEVDADGSDKSINDTLDKHEGISTQLRGILSLQEQLRLVERKHQLVKEEFEDNASISSTLDTQILCLRAGRSKVAERVPALIKNTDTLSAERERLAKEQGIMVSGTNAVHDANVPD</sequence>
<keyword evidence="2" id="KW-1185">Reference proteome</keyword>
<organism evidence="1 2">
    <name type="scientific">Fomitopsis schrenkii</name>
    <name type="common">Brown rot fungus</name>
    <dbReference type="NCBI Taxonomy" id="2126942"/>
    <lineage>
        <taxon>Eukaryota</taxon>
        <taxon>Fungi</taxon>
        <taxon>Dikarya</taxon>
        <taxon>Basidiomycota</taxon>
        <taxon>Agaricomycotina</taxon>
        <taxon>Agaricomycetes</taxon>
        <taxon>Polyporales</taxon>
        <taxon>Fomitopsis</taxon>
    </lineage>
</organism>
<dbReference type="HOGENOM" id="CLU_997599_0_0_1"/>
<dbReference type="Proteomes" id="UP000015241">
    <property type="component" value="Unassembled WGS sequence"/>
</dbReference>
<reference evidence="1 2" key="1">
    <citation type="journal article" date="2012" name="Science">
        <title>The Paleozoic origin of enzymatic lignin decomposition reconstructed from 31 fungal genomes.</title>
        <authorList>
            <person name="Floudas D."/>
            <person name="Binder M."/>
            <person name="Riley R."/>
            <person name="Barry K."/>
            <person name="Blanchette R.A."/>
            <person name="Henrissat B."/>
            <person name="Martinez A.T."/>
            <person name="Otillar R."/>
            <person name="Spatafora J.W."/>
            <person name="Yadav J.S."/>
            <person name="Aerts A."/>
            <person name="Benoit I."/>
            <person name="Boyd A."/>
            <person name="Carlson A."/>
            <person name="Copeland A."/>
            <person name="Coutinho P.M."/>
            <person name="de Vries R.P."/>
            <person name="Ferreira P."/>
            <person name="Findley K."/>
            <person name="Foster B."/>
            <person name="Gaskell J."/>
            <person name="Glotzer D."/>
            <person name="Gorecki P."/>
            <person name="Heitman J."/>
            <person name="Hesse C."/>
            <person name="Hori C."/>
            <person name="Igarashi K."/>
            <person name="Jurgens J.A."/>
            <person name="Kallen N."/>
            <person name="Kersten P."/>
            <person name="Kohler A."/>
            <person name="Kuees U."/>
            <person name="Kumar T.K.A."/>
            <person name="Kuo A."/>
            <person name="LaButti K."/>
            <person name="Larrondo L.F."/>
            <person name="Lindquist E."/>
            <person name="Ling A."/>
            <person name="Lombard V."/>
            <person name="Lucas S."/>
            <person name="Lundell T."/>
            <person name="Martin R."/>
            <person name="McLaughlin D.J."/>
            <person name="Morgenstern I."/>
            <person name="Morin E."/>
            <person name="Murat C."/>
            <person name="Nagy L.G."/>
            <person name="Nolan M."/>
            <person name="Ohm R.A."/>
            <person name="Patyshakuliyeva A."/>
            <person name="Rokas A."/>
            <person name="Ruiz-Duenas F.J."/>
            <person name="Sabat G."/>
            <person name="Salamov A."/>
            <person name="Samejima M."/>
            <person name="Schmutz J."/>
            <person name="Slot J.C."/>
            <person name="St John F."/>
            <person name="Stenlid J."/>
            <person name="Sun H."/>
            <person name="Sun S."/>
            <person name="Syed K."/>
            <person name="Tsang A."/>
            <person name="Wiebenga A."/>
            <person name="Young D."/>
            <person name="Pisabarro A."/>
            <person name="Eastwood D.C."/>
            <person name="Martin F."/>
            <person name="Cullen D."/>
            <person name="Grigoriev I.V."/>
            <person name="Hibbett D.S."/>
        </authorList>
    </citation>
    <scope>NUCLEOTIDE SEQUENCE</scope>
    <source>
        <strain evidence="2">FP-58527</strain>
    </source>
</reference>
<dbReference type="EMBL" id="KE504133">
    <property type="protein sequence ID" value="EPT02900.1"/>
    <property type="molecule type" value="Genomic_DNA"/>
</dbReference>
<evidence type="ECO:0000313" key="2">
    <source>
        <dbReference type="Proteomes" id="UP000015241"/>
    </source>
</evidence>
<dbReference type="InParanoid" id="S8FXB1"/>